<evidence type="ECO:0000256" key="1">
    <source>
        <dbReference type="ARBA" id="ARBA00001614"/>
    </source>
</evidence>
<proteinExistence type="inferred from homology"/>
<dbReference type="EC" id="5.1.3.3" evidence="4 8"/>
<evidence type="ECO:0000256" key="9">
    <source>
        <dbReference type="PIRSR" id="PIRSR005096-1"/>
    </source>
</evidence>
<dbReference type="InterPro" id="IPR014718">
    <property type="entry name" value="GH-type_carb-bd"/>
</dbReference>
<dbReference type="InterPro" id="IPR018052">
    <property type="entry name" value="Ald1_epimerase_CS"/>
</dbReference>
<sequence>MMYIKKDIFGHVESTPVYSFTLVNDQGVEIHCINYGCVITKIVTPDQQGKYENIVLGFDNLDQYMTDSPFFGCVVGRVAGRISGAEFELNGHTYHLAKNENGNHIHGGLHGFDKVIWEASVTEKEDLIQVQFTYSSPNGEEGYPGNLDMKVTYTLNNENEFSIQYDGISDETTLLNMTNHSYFNLSGDLKRDVLNHSLTLKSDQYLELNNELLPTGKLVNVEGTVFDFREGRQIKTGVQSEDPQNQLAGGGYDHPFVLKENNNQEIILEDPESGRTMTVETDEVGVVVYTSNQLSDEGEVYGVSSRKHLGICLETQGLPDAINNPQFPSWVLEKDKPFTSVTKYQFGVVKS</sequence>
<keyword evidence="6 8" id="KW-0413">Isomerase</keyword>
<dbReference type="GO" id="GO:0033499">
    <property type="term" value="P:galactose catabolic process via UDP-galactose, Leloir pathway"/>
    <property type="evidence" value="ECO:0007669"/>
    <property type="project" value="TreeGrafter"/>
</dbReference>
<keyword evidence="13" id="KW-1185">Reference proteome</keyword>
<dbReference type="NCBIfam" id="NF008277">
    <property type="entry name" value="PRK11055.1"/>
    <property type="match status" value="1"/>
</dbReference>
<dbReference type="GO" id="GO:0006006">
    <property type="term" value="P:glucose metabolic process"/>
    <property type="evidence" value="ECO:0007669"/>
    <property type="project" value="TreeGrafter"/>
</dbReference>
<evidence type="ECO:0000256" key="4">
    <source>
        <dbReference type="ARBA" id="ARBA00013185"/>
    </source>
</evidence>
<dbReference type="GO" id="GO:0030246">
    <property type="term" value="F:carbohydrate binding"/>
    <property type="evidence" value="ECO:0007669"/>
    <property type="project" value="InterPro"/>
</dbReference>
<dbReference type="Gene3D" id="2.70.98.10">
    <property type="match status" value="1"/>
</dbReference>
<comment type="catalytic activity">
    <reaction evidence="1 8">
        <text>alpha-D-glucose = beta-D-glucose</text>
        <dbReference type="Rhea" id="RHEA:10264"/>
        <dbReference type="ChEBI" id="CHEBI:15903"/>
        <dbReference type="ChEBI" id="CHEBI:17925"/>
        <dbReference type="EC" id="5.1.3.3"/>
    </reaction>
</comment>
<dbReference type="Proteomes" id="UP000249134">
    <property type="component" value="Chromosome 1"/>
</dbReference>
<dbReference type="AlphaFoldDB" id="A0A2X4WX02"/>
<evidence type="ECO:0000256" key="8">
    <source>
        <dbReference type="PIRNR" id="PIRNR005096"/>
    </source>
</evidence>
<gene>
    <name evidence="12" type="primary">mro_2</name>
    <name evidence="12" type="ORF">NCTC4824_03659</name>
</gene>
<dbReference type="PROSITE" id="PS00545">
    <property type="entry name" value="ALDOSE_1_EPIMERASE"/>
    <property type="match status" value="1"/>
</dbReference>
<evidence type="ECO:0000256" key="10">
    <source>
        <dbReference type="PIRSR" id="PIRSR005096-2"/>
    </source>
</evidence>
<evidence type="ECO:0000313" key="12">
    <source>
        <dbReference type="EMBL" id="SQI62210.1"/>
    </source>
</evidence>
<evidence type="ECO:0000256" key="3">
    <source>
        <dbReference type="ARBA" id="ARBA00006206"/>
    </source>
</evidence>
<dbReference type="STRING" id="1348624.GCA_001591545_02123"/>
<feature type="active site" description="Proton donor" evidence="9">
    <location>
        <position position="180"/>
    </location>
</feature>
<dbReference type="Pfam" id="PF01263">
    <property type="entry name" value="Aldose_epim"/>
    <property type="match status" value="1"/>
</dbReference>
<evidence type="ECO:0000313" key="13">
    <source>
        <dbReference type="Proteomes" id="UP000249134"/>
    </source>
</evidence>
<evidence type="ECO:0000256" key="2">
    <source>
        <dbReference type="ARBA" id="ARBA00005028"/>
    </source>
</evidence>
<dbReference type="PIRSF" id="PIRSF005096">
    <property type="entry name" value="GALM"/>
    <property type="match status" value="1"/>
</dbReference>
<dbReference type="CDD" id="cd09019">
    <property type="entry name" value="galactose_mutarotase_like"/>
    <property type="match status" value="1"/>
</dbReference>
<dbReference type="InterPro" id="IPR008183">
    <property type="entry name" value="Aldose_1/G6P_1-epimerase"/>
</dbReference>
<dbReference type="SUPFAM" id="SSF74650">
    <property type="entry name" value="Galactose mutarotase-like"/>
    <property type="match status" value="1"/>
</dbReference>
<feature type="active site" description="Proton acceptor" evidence="9">
    <location>
        <position position="314"/>
    </location>
</feature>
<feature type="binding site" evidence="11">
    <location>
        <begin position="180"/>
        <end position="182"/>
    </location>
    <ligand>
        <name>beta-D-galactose</name>
        <dbReference type="ChEBI" id="CHEBI:27667"/>
    </ligand>
</feature>
<name>A0A2X4WX02_LEDLE</name>
<reference evidence="12 13" key="1">
    <citation type="submission" date="2018-06" db="EMBL/GenBank/DDBJ databases">
        <authorList>
            <consortium name="Pathogen Informatics"/>
            <person name="Doyle S."/>
        </authorList>
    </citation>
    <scope>NUCLEOTIDE SEQUENCE [LARGE SCALE GENOMIC DNA]</scope>
    <source>
        <strain evidence="12 13">NCTC4824</strain>
    </source>
</reference>
<dbReference type="PANTHER" id="PTHR10091:SF0">
    <property type="entry name" value="GALACTOSE MUTAROTASE"/>
    <property type="match status" value="1"/>
</dbReference>
<comment type="pathway">
    <text evidence="2 8">Carbohydrate metabolism; hexose metabolism.</text>
</comment>
<keyword evidence="7 8" id="KW-0119">Carbohydrate metabolism</keyword>
<evidence type="ECO:0000256" key="6">
    <source>
        <dbReference type="ARBA" id="ARBA00023235"/>
    </source>
</evidence>
<dbReference type="PANTHER" id="PTHR10091">
    <property type="entry name" value="ALDOSE-1-EPIMERASE"/>
    <property type="match status" value="1"/>
</dbReference>
<dbReference type="UniPathway" id="UPA00242"/>
<protein>
    <recommendedName>
        <fullName evidence="5 8">Aldose 1-epimerase</fullName>
        <ecNumber evidence="4 8">5.1.3.3</ecNumber>
    </recommendedName>
</protein>
<dbReference type="InterPro" id="IPR047215">
    <property type="entry name" value="Galactose_mutarotase-like"/>
</dbReference>
<dbReference type="GO" id="GO:0005737">
    <property type="term" value="C:cytoplasm"/>
    <property type="evidence" value="ECO:0007669"/>
    <property type="project" value="TreeGrafter"/>
</dbReference>
<evidence type="ECO:0000256" key="7">
    <source>
        <dbReference type="ARBA" id="ARBA00023277"/>
    </source>
</evidence>
<dbReference type="GO" id="GO:0004034">
    <property type="term" value="F:aldose 1-epimerase activity"/>
    <property type="evidence" value="ECO:0007669"/>
    <property type="project" value="UniProtKB-EC"/>
</dbReference>
<comment type="similarity">
    <text evidence="3 8">Belongs to the aldose epimerase family.</text>
</comment>
<organism evidence="12 13">
    <name type="scientific">Lederbergia lenta</name>
    <name type="common">Bacillus lentus</name>
    <dbReference type="NCBI Taxonomy" id="1467"/>
    <lineage>
        <taxon>Bacteria</taxon>
        <taxon>Bacillati</taxon>
        <taxon>Bacillota</taxon>
        <taxon>Bacilli</taxon>
        <taxon>Bacillales</taxon>
        <taxon>Bacillaceae</taxon>
        <taxon>Lederbergia</taxon>
    </lineage>
</organism>
<accession>A0A2X4WX02</accession>
<evidence type="ECO:0000256" key="5">
    <source>
        <dbReference type="ARBA" id="ARBA00014165"/>
    </source>
</evidence>
<dbReference type="InterPro" id="IPR011013">
    <property type="entry name" value="Gal_mutarotase_sf_dom"/>
</dbReference>
<evidence type="ECO:0000256" key="11">
    <source>
        <dbReference type="PIRSR" id="PIRSR005096-3"/>
    </source>
</evidence>
<feature type="binding site" evidence="10">
    <location>
        <position position="253"/>
    </location>
    <ligand>
        <name>beta-D-galactose</name>
        <dbReference type="ChEBI" id="CHEBI:27667"/>
    </ligand>
</feature>
<dbReference type="InterPro" id="IPR015443">
    <property type="entry name" value="Aldose_1-epimerase"/>
</dbReference>
<dbReference type="KEGG" id="blen:NCTC4824_03659"/>
<dbReference type="EMBL" id="LS483476">
    <property type="protein sequence ID" value="SQI62210.1"/>
    <property type="molecule type" value="Genomic_DNA"/>
</dbReference>